<keyword evidence="5" id="KW-0677">Repeat</keyword>
<feature type="domain" description="Dynein heavy chain AAA 5 extension" evidence="20">
    <location>
        <begin position="487"/>
        <end position="605"/>
    </location>
</feature>
<evidence type="ECO:0000256" key="2">
    <source>
        <dbReference type="ARBA" id="ARBA00008887"/>
    </source>
</evidence>
<dbReference type="Gene3D" id="6.10.140.1060">
    <property type="match status" value="1"/>
</dbReference>
<dbReference type="GO" id="GO:0005874">
    <property type="term" value="C:microtubule"/>
    <property type="evidence" value="ECO:0007669"/>
    <property type="project" value="UniProtKB-KW"/>
</dbReference>
<accession>A0A9P0GJC8</accession>
<keyword evidence="12" id="KW-0206">Cytoskeleton</keyword>
<dbReference type="FunFam" id="1.20.920.20:FF:000003">
    <property type="entry name" value="Dynein axonemal heavy chain 17"/>
    <property type="match status" value="1"/>
</dbReference>
<dbReference type="Gene3D" id="1.20.920.30">
    <property type="match status" value="1"/>
</dbReference>
<dbReference type="Gene3D" id="3.10.490.20">
    <property type="match status" value="1"/>
</dbReference>
<dbReference type="FunFam" id="1.10.8.1220:FF:000001">
    <property type="entry name" value="Dynein axonemal heavy chain 5"/>
    <property type="match status" value="1"/>
</dbReference>
<feature type="domain" description="Dynein heavy chain AAA lid" evidence="22">
    <location>
        <begin position="2218"/>
        <end position="2354"/>
    </location>
</feature>
<evidence type="ECO:0000256" key="3">
    <source>
        <dbReference type="ARBA" id="ARBA00022490"/>
    </source>
</evidence>
<feature type="coiled-coil region" evidence="14">
    <location>
        <begin position="238"/>
        <end position="338"/>
    </location>
</feature>
<reference evidence="24" key="1">
    <citation type="submission" date="2022-01" db="EMBL/GenBank/DDBJ databases">
        <authorList>
            <person name="King R."/>
        </authorList>
    </citation>
    <scope>NUCLEOTIDE SEQUENCE</scope>
</reference>
<dbReference type="InterPro" id="IPR025593">
    <property type="entry name" value="GAS8_dom"/>
</dbReference>
<dbReference type="GO" id="GO:0051959">
    <property type="term" value="F:dynein light intermediate chain binding"/>
    <property type="evidence" value="ECO:0007669"/>
    <property type="project" value="InterPro"/>
</dbReference>
<dbReference type="GO" id="GO:0005930">
    <property type="term" value="C:axoneme"/>
    <property type="evidence" value="ECO:0007669"/>
    <property type="project" value="UniProtKB-SubCell"/>
</dbReference>
<dbReference type="InterPro" id="IPR041658">
    <property type="entry name" value="AAA_lid_11"/>
</dbReference>
<evidence type="ECO:0000256" key="10">
    <source>
        <dbReference type="ARBA" id="ARBA00023069"/>
    </source>
</evidence>
<comment type="subcellular location">
    <subcellularLocation>
        <location evidence="1">Cytoplasm</location>
        <location evidence="1">Cytoskeleton</location>
        <location evidence="1">Cilium axoneme</location>
    </subcellularLocation>
</comment>
<dbReference type="Pfam" id="PF12777">
    <property type="entry name" value="MT"/>
    <property type="match status" value="1"/>
</dbReference>
<evidence type="ECO:0008006" key="26">
    <source>
        <dbReference type="Google" id="ProtNLM"/>
    </source>
</evidence>
<dbReference type="GO" id="GO:0008569">
    <property type="term" value="F:minus-end-directed microtubule motor activity"/>
    <property type="evidence" value="ECO:0007669"/>
    <property type="project" value="InterPro"/>
</dbReference>
<dbReference type="InterPro" id="IPR035706">
    <property type="entry name" value="AAA_9"/>
</dbReference>
<dbReference type="InterPro" id="IPR043160">
    <property type="entry name" value="Dynein_C_barrel"/>
</dbReference>
<dbReference type="Pfam" id="PF12775">
    <property type="entry name" value="AAA_7"/>
    <property type="match status" value="1"/>
</dbReference>
<dbReference type="PANTHER" id="PTHR45703">
    <property type="entry name" value="DYNEIN HEAVY CHAIN"/>
    <property type="match status" value="1"/>
</dbReference>
<dbReference type="Pfam" id="PF18199">
    <property type="entry name" value="Dynein_C"/>
    <property type="match status" value="1"/>
</dbReference>
<keyword evidence="25" id="KW-1185">Reference proteome</keyword>
<gene>
    <name evidence="24" type="ORF">PSYICH_LOCUS13004</name>
</gene>
<dbReference type="FunFam" id="3.10.490.20:FF:000002">
    <property type="entry name" value="Dynein axonemal heavy chain 17"/>
    <property type="match status" value="1"/>
</dbReference>
<keyword evidence="6" id="KW-0547">Nucleotide-binding</keyword>
<dbReference type="GO" id="GO:0007018">
    <property type="term" value="P:microtubule-based movement"/>
    <property type="evidence" value="ECO:0007669"/>
    <property type="project" value="InterPro"/>
</dbReference>
<dbReference type="Gene3D" id="1.10.8.720">
    <property type="entry name" value="Region D6 of dynein motor"/>
    <property type="match status" value="1"/>
</dbReference>
<dbReference type="OrthoDB" id="447173at2759"/>
<dbReference type="FunFam" id="1.20.920.30:FF:000003">
    <property type="entry name" value="Dynein axonemal heavy chain 17"/>
    <property type="match status" value="1"/>
</dbReference>
<evidence type="ECO:0000259" key="22">
    <source>
        <dbReference type="Pfam" id="PF18198"/>
    </source>
</evidence>
<evidence type="ECO:0000259" key="20">
    <source>
        <dbReference type="Pfam" id="PF17852"/>
    </source>
</evidence>
<evidence type="ECO:0000256" key="12">
    <source>
        <dbReference type="ARBA" id="ARBA00023212"/>
    </source>
</evidence>
<dbReference type="Gene3D" id="1.10.8.1220">
    <property type="match status" value="1"/>
</dbReference>
<feature type="domain" description="Growth arrest-specific protein 8" evidence="19">
    <location>
        <begin position="211"/>
        <end position="407"/>
    </location>
</feature>
<evidence type="ECO:0000259" key="18">
    <source>
        <dbReference type="Pfam" id="PF12781"/>
    </source>
</evidence>
<evidence type="ECO:0000313" key="24">
    <source>
        <dbReference type="EMBL" id="CAH1111876.1"/>
    </source>
</evidence>
<sequence>MANKRKMIDGVETSKFSREELEEFAYKLKEANDREREERNYFQTERDKFRTYWEITRSELETTKAALQNRDRQLEEADEKNAEELRFYRQKVKHLQYEHQNSLNDSQAETLIAFKKVQDQFTTQEKELLQDKRKLRGMLKEQELSGLDQIKAIKLQGSEEIGKARVQFEARAKELEIRYEKKFSDLIQHLTSKYEMEISEVEERKNGHISELIKHHEKSFNEMRNYYNDITLNNLTLISTLKDEMEKLRKINDRMTKQVSDLTAELKRLKIPLSKADETINDLKRQLVNYERDKITLSNTKVVLAQKDKECKDLRWSYDALELRFETLQKERDELHNRFVNAVLEVQQKTSVKNLLLHRRIQTLSQVAEHRETVIVELQNAAAQPPVRSNQKLEEILAKKNATISDLQYELARVCKMHDDLLETFEDKLVQFGIPKVELGFVPLRIVPEGQGGLSTAPAGLVAKNRYYVTSWIETREVPAEKSNLIMLFDKYIPSCLENVRTRFKKITPIVETSHLSMLCHLLDVLLSPQNIPLDCPKEWYELYFVFCCVWAFGSAMFQEQATDYRVEFTKWWVNEFKTVKFPPGGTIFDYFIDNETKQFVSWTENLGRFELDPDIPLQAVLVHTAESIRVRYFLDLLMKKKTPVMLVGNAGCGKTVLVNEKLTSLSENYAVTNIPFNFYTTSEMLQKIMEKPLEKKAGRNYGPPGNKTMVYFIDDMNMPEVDGYGTVQPHTLIRQHLDYRHWYDRNKLSLKEIHNCQYVSCMNPTAGSFTINPRLQRHFCVFAICFPSGEALTTIYKSILSQHLTNPEYKFPSYIAKLCDNVVAATVALHHKTSQIFLPTAVKFHYIFNLRDISNVFQGMLFSTNECLSQPTDVVRLWLHECQRVYGDKLTEEKDIDAFSKLQLDTFKKNYEEIDESIVFEKPNIYCHFAGGIGEPKYMTVKKWTNLSKLLNEAMASYNDLVAAMNLVLFEDAMMHICRINRILESPRGSALLVGVGGSGKQSLSRLAAFISSLEVAQIQLKKGYGVLDLRKELSSLYMKSGMKNVGIMFLMTDAQVPNEQFLVLINDMLASGEIPDMFPDDEIENIIAGVRNEVKGAGILDTRENCWKFFIDRVRRQLKVVLCFSPVGSTLRVRARKFPSLINCTQVNWFHEWPQEALVSVALRFLQELKVLPAELHESSARFMAYAHTSVNQISKLYLQNERRYNYTTPKSYLEQINLYSKLLRQKCEELLSKVKRLENGLDKLRSTSVQVEELKKKLAIQEIELKEKNDAADRLIEIVGVETEKVSIEKNLADEEEERVAVIAEEVSKKQRDCEEDLLKAEPALLAAQEALNTLNKANLTELKSFGSPPGAVTNVTAAVMVLLAPGGKVAKDRSWKAAKIVMAKVDAFLDALINYDKENIHPEVIKSIEPYLKDAEFEPEFVRSKSAAAAGLCAWVINIIKFFEVFCDVEPKRKALAAANLELAAAQEKLNSIKRKVASLEEQLAKLTADFETATQEKLLCQQEADATNATIQLANRLVGGLASENVRWAEAVNCFIESGKMMPGDVLLTTAFISYVGCFTKQYRLDLLHKLWLPFIINLDPKVPLTENLDPLSLLTDDTIIAKWQNEGLPSDLMSTENATILSNSERWPLMIDPQLQGIKWIKQRYGDDLRVIRLGHKSYLDVIERSITEGVNVLLENIEENLDPVLDTLLGRYLIKKGKAIKIGDKEIEYNPNFRLILHTKLANPHYKPEMQAQATLINFTVTRDGLEDQLLAEVVKAERPDLEELKADLTKQQNDFKIILKSLEDDLLSRLSSAGGNLLGDTTLVENLETTKRTAAEIEEKVAEAKITSAQIDEAREYYRPAAARASLLYFILNDLNTINPIYQFSLKAFSVVFQKAISRADPAETVAARVNNLISCITFSVFQYTTRGLFECDKLIFASQMTFQILLMNEEILSTDLDFLLRFPIKPHVTSPVDFLSNSSWGGICSLATKDEFRNLDRDIENSPKRWKKLVECESPEREKFPQEWKSKTALQRLCMMRALRPDRMIYAMMAFIEEKLGAKYVENKTVEFDKSFEETSPSTPIFFILSPGVNPLKDVENLGEKLGFTAEKHNFHNVSLGQGQEVIAENAMEVGAKNGHWVVLQNIHLVKKWLPALEKKLEQYSEGSHPNYRVFMSAEPAASASAHIIPQGILESSIKITNEPPTGMQANLHKALTNFNQETLEQCGKEAEFKVILFSLCYFHAVVAERRKFGPQGWNKIYPFNVGDLTISVFVLFNYLEANSKVPWEDLRYLFGEIMYGGHITDDWDRRLCITYLEELMQPDLVDGELQLAPGFAAPPNTDYAGYHQYIDDVMPPESPYLYGLHPNAEIGFLTTTAENLFKTVFEMQPRDGGATGGATITREDKVKQMVDEMLEKLPEDFNMTDIMGKVEERTPYVIVAFQECERMNYLTTEIKRSLKELELGIKGELTITSDMEDLENALFLDQVPPVWALRAYPSLLGLSSWFVDLLLRIRELETWSTDFVLPASVWLGGFFNPQSLLTAIMQSTARRNELPLDKMCLQCDVTKKQKEEFTSAPRDGAYIHGLHMEGARWDIQTGVIMDSRLKELFPAMPVINVRAITQDKQDLRNMYECPVYKTRTRGPTYVWTFNLKIKDKPAKWTLAGVALLLQI</sequence>
<dbReference type="InterPro" id="IPR041589">
    <property type="entry name" value="DNAH3_AAA_lid_1"/>
</dbReference>
<evidence type="ECO:0000256" key="13">
    <source>
        <dbReference type="ARBA" id="ARBA00023273"/>
    </source>
</evidence>
<dbReference type="Pfam" id="PF12780">
    <property type="entry name" value="AAA_8"/>
    <property type="match status" value="1"/>
</dbReference>
<keyword evidence="9 14" id="KW-0175">Coiled coil</keyword>
<keyword evidence="7" id="KW-0067">ATP-binding</keyword>
<dbReference type="Gene3D" id="1.20.920.20">
    <property type="match status" value="1"/>
</dbReference>
<feature type="domain" description="Dynein heavy chain ATP-binding dynein motor region" evidence="18">
    <location>
        <begin position="1608"/>
        <end position="1825"/>
    </location>
</feature>
<dbReference type="InterPro" id="IPR024317">
    <property type="entry name" value="Dynein_heavy_chain_D4_dom"/>
</dbReference>
<feature type="coiled-coil region" evidence="14">
    <location>
        <begin position="1460"/>
        <end position="1501"/>
    </location>
</feature>
<dbReference type="InterPro" id="IPR026983">
    <property type="entry name" value="DHC"/>
</dbReference>
<dbReference type="GO" id="GO:0045505">
    <property type="term" value="F:dynein intermediate chain binding"/>
    <property type="evidence" value="ECO:0007669"/>
    <property type="project" value="InterPro"/>
</dbReference>
<dbReference type="Gene3D" id="1.20.1270.280">
    <property type="match status" value="1"/>
</dbReference>
<dbReference type="Gene3D" id="1.10.472.130">
    <property type="match status" value="1"/>
</dbReference>
<dbReference type="InterPro" id="IPR004273">
    <property type="entry name" value="Dynein_heavy_D6_P-loop"/>
</dbReference>
<evidence type="ECO:0000256" key="11">
    <source>
        <dbReference type="ARBA" id="ARBA00023175"/>
    </source>
</evidence>
<dbReference type="GO" id="GO:0031514">
    <property type="term" value="C:motile cilium"/>
    <property type="evidence" value="ECO:0007669"/>
    <property type="project" value="InterPro"/>
</dbReference>
<keyword evidence="10" id="KW-0969">Cilium</keyword>
<evidence type="ECO:0000259" key="15">
    <source>
        <dbReference type="Pfam" id="PF03028"/>
    </source>
</evidence>
<dbReference type="FunFam" id="1.10.8.720:FF:000002">
    <property type="entry name" value="Dynein heavy chain 9, axonemal"/>
    <property type="match status" value="1"/>
</dbReference>
<evidence type="ECO:0000259" key="17">
    <source>
        <dbReference type="Pfam" id="PF12780"/>
    </source>
</evidence>
<dbReference type="Pfam" id="PF13851">
    <property type="entry name" value="GAS"/>
    <property type="match status" value="1"/>
</dbReference>
<evidence type="ECO:0000259" key="16">
    <source>
        <dbReference type="Pfam" id="PF12777"/>
    </source>
</evidence>
<keyword evidence="11" id="KW-0505">Motor protein</keyword>
<dbReference type="Pfam" id="PF03028">
    <property type="entry name" value="Dynein_heavy"/>
    <property type="match status" value="1"/>
</dbReference>
<keyword evidence="8" id="KW-0243">Dynein</keyword>
<feature type="domain" description="Dynein heavy chain region D6 P-loop" evidence="15">
    <location>
        <begin position="2066"/>
        <end position="2186"/>
    </location>
</feature>
<dbReference type="Pfam" id="PF18198">
    <property type="entry name" value="AAA_lid_11"/>
    <property type="match status" value="1"/>
</dbReference>
<dbReference type="Pfam" id="PF17852">
    <property type="entry name" value="Dynein_AAA_lid"/>
    <property type="match status" value="1"/>
</dbReference>
<dbReference type="InterPro" id="IPR041228">
    <property type="entry name" value="Dynein_C"/>
</dbReference>
<dbReference type="InterPro" id="IPR041466">
    <property type="entry name" value="Dynein_AAA5_ext"/>
</dbReference>
<evidence type="ECO:0000256" key="4">
    <source>
        <dbReference type="ARBA" id="ARBA00022701"/>
    </source>
</evidence>
<evidence type="ECO:0000256" key="6">
    <source>
        <dbReference type="ARBA" id="ARBA00022741"/>
    </source>
</evidence>
<comment type="similarity">
    <text evidence="2">Belongs to the dynein heavy chain family.</text>
</comment>
<evidence type="ECO:0000256" key="7">
    <source>
        <dbReference type="ARBA" id="ARBA00022840"/>
    </source>
</evidence>
<evidence type="ECO:0000256" key="8">
    <source>
        <dbReference type="ARBA" id="ARBA00023017"/>
    </source>
</evidence>
<keyword evidence="4" id="KW-0493">Microtubule</keyword>
<dbReference type="FunFam" id="1.10.472.130:FF:000001">
    <property type="entry name" value="Dynein, axonemal, heavy chain 9"/>
    <property type="match status" value="1"/>
</dbReference>
<dbReference type="Proteomes" id="UP001153636">
    <property type="component" value="Chromosome 6"/>
</dbReference>
<dbReference type="FunFam" id="3.40.50.300:FF:000411">
    <property type="entry name" value="dynein heavy chain 17, axonemal"/>
    <property type="match status" value="1"/>
</dbReference>
<dbReference type="FunFam" id="3.40.50.300:FF:001810">
    <property type="entry name" value="Cytoplasmic dynein 2 heavy chain 1"/>
    <property type="match status" value="1"/>
</dbReference>
<proteinExistence type="inferred from homology"/>
<feature type="domain" description="Dynein heavy chain 3 AAA+ lid" evidence="21">
    <location>
        <begin position="824"/>
        <end position="921"/>
    </location>
</feature>
<feature type="coiled-coil region" evidence="14">
    <location>
        <begin position="18"/>
        <end position="80"/>
    </location>
</feature>
<dbReference type="InterPro" id="IPR042219">
    <property type="entry name" value="AAA_lid_11_sf"/>
</dbReference>
<evidence type="ECO:0000259" key="19">
    <source>
        <dbReference type="Pfam" id="PF13851"/>
    </source>
</evidence>
<dbReference type="GO" id="GO:0048870">
    <property type="term" value="P:cell motility"/>
    <property type="evidence" value="ECO:0007669"/>
    <property type="project" value="InterPro"/>
</dbReference>
<keyword evidence="3" id="KW-0963">Cytoplasm</keyword>
<dbReference type="PANTHER" id="PTHR45703:SF8">
    <property type="entry name" value="DYNEINS HEAVY CHAIN"/>
    <property type="match status" value="1"/>
</dbReference>
<dbReference type="GO" id="GO:0005524">
    <property type="term" value="F:ATP binding"/>
    <property type="evidence" value="ECO:0007669"/>
    <property type="project" value="UniProtKB-KW"/>
</dbReference>
<evidence type="ECO:0000256" key="14">
    <source>
        <dbReference type="SAM" id="Coils"/>
    </source>
</evidence>
<evidence type="ECO:0000256" key="9">
    <source>
        <dbReference type="ARBA" id="ARBA00023054"/>
    </source>
</evidence>
<protein>
    <recommendedName>
        <fullName evidence="26">Dynein heavy chain</fullName>
    </recommendedName>
</protein>
<dbReference type="Gene3D" id="3.40.50.300">
    <property type="entry name" value="P-loop containing nucleotide triphosphate hydrolases"/>
    <property type="match status" value="3"/>
</dbReference>
<feature type="domain" description="Dynein heavy chain coiled coil stalk" evidence="16">
    <location>
        <begin position="1239"/>
        <end position="1581"/>
    </location>
</feature>
<dbReference type="InterPro" id="IPR024743">
    <property type="entry name" value="Dynein_HC_stalk"/>
</dbReference>
<dbReference type="GO" id="GO:0030286">
    <property type="term" value="C:dynein complex"/>
    <property type="evidence" value="ECO:0007669"/>
    <property type="project" value="UniProtKB-KW"/>
</dbReference>
<evidence type="ECO:0000313" key="25">
    <source>
        <dbReference type="Proteomes" id="UP001153636"/>
    </source>
</evidence>
<evidence type="ECO:0000259" key="23">
    <source>
        <dbReference type="Pfam" id="PF18199"/>
    </source>
</evidence>
<dbReference type="SUPFAM" id="SSF52540">
    <property type="entry name" value="P-loop containing nucleoside triphosphate hydrolases"/>
    <property type="match status" value="2"/>
</dbReference>
<name>A0A9P0GJC8_9CUCU</name>
<dbReference type="Pfam" id="PF17857">
    <property type="entry name" value="AAA_lid_1"/>
    <property type="match status" value="1"/>
</dbReference>
<feature type="domain" description="Dynein heavy chain AAA module D4" evidence="17">
    <location>
        <begin position="966"/>
        <end position="1225"/>
    </location>
</feature>
<feature type="coiled-coil region" evidence="14">
    <location>
        <begin position="1223"/>
        <end position="1316"/>
    </location>
</feature>
<organism evidence="24 25">
    <name type="scientific">Psylliodes chrysocephalus</name>
    <dbReference type="NCBI Taxonomy" id="3402493"/>
    <lineage>
        <taxon>Eukaryota</taxon>
        <taxon>Metazoa</taxon>
        <taxon>Ecdysozoa</taxon>
        <taxon>Arthropoda</taxon>
        <taxon>Hexapoda</taxon>
        <taxon>Insecta</taxon>
        <taxon>Pterygota</taxon>
        <taxon>Neoptera</taxon>
        <taxon>Endopterygota</taxon>
        <taxon>Coleoptera</taxon>
        <taxon>Polyphaga</taxon>
        <taxon>Cucujiformia</taxon>
        <taxon>Chrysomeloidea</taxon>
        <taxon>Chrysomelidae</taxon>
        <taxon>Galerucinae</taxon>
        <taxon>Alticini</taxon>
        <taxon>Psylliodes</taxon>
    </lineage>
</organism>
<keyword evidence="13" id="KW-0966">Cell projection</keyword>
<dbReference type="Pfam" id="PF12781">
    <property type="entry name" value="AAA_9"/>
    <property type="match status" value="1"/>
</dbReference>
<evidence type="ECO:0000256" key="5">
    <source>
        <dbReference type="ARBA" id="ARBA00022737"/>
    </source>
</evidence>
<dbReference type="FunFam" id="1.20.1270.280:FF:000003">
    <property type="entry name" value="Dynein axonemal heavy chain 17"/>
    <property type="match status" value="1"/>
</dbReference>
<evidence type="ECO:0000259" key="21">
    <source>
        <dbReference type="Pfam" id="PF17857"/>
    </source>
</evidence>
<dbReference type="FunFam" id="3.40.50.300:FF:000049">
    <property type="entry name" value="Dynein, axonemal, heavy chain 5"/>
    <property type="match status" value="1"/>
</dbReference>
<evidence type="ECO:0000256" key="1">
    <source>
        <dbReference type="ARBA" id="ARBA00004430"/>
    </source>
</evidence>
<feature type="domain" description="Dynein heavy chain C-terminal" evidence="23">
    <location>
        <begin position="2361"/>
        <end position="2655"/>
    </location>
</feature>
<dbReference type="EMBL" id="OV651818">
    <property type="protein sequence ID" value="CAH1111876.1"/>
    <property type="molecule type" value="Genomic_DNA"/>
</dbReference>
<dbReference type="InterPro" id="IPR027417">
    <property type="entry name" value="P-loop_NTPase"/>
</dbReference>